<dbReference type="InterPro" id="IPR004923">
    <property type="entry name" value="FTR1/Fip1/EfeU"/>
</dbReference>
<dbReference type="NCBIfam" id="NF041756">
    <property type="entry name" value="EfeU"/>
    <property type="match status" value="1"/>
</dbReference>
<name>A0A8J4DY73_9ACTN</name>
<keyword evidence="3 6" id="KW-0812">Transmembrane</keyword>
<dbReference type="Proteomes" id="UP000612585">
    <property type="component" value="Unassembled WGS sequence"/>
</dbReference>
<organism evidence="7 8">
    <name type="scientific">Virgisporangium aurantiacum</name>
    <dbReference type="NCBI Taxonomy" id="175570"/>
    <lineage>
        <taxon>Bacteria</taxon>
        <taxon>Bacillati</taxon>
        <taxon>Actinomycetota</taxon>
        <taxon>Actinomycetes</taxon>
        <taxon>Micromonosporales</taxon>
        <taxon>Micromonosporaceae</taxon>
        <taxon>Virgisporangium</taxon>
    </lineage>
</organism>
<keyword evidence="5 6" id="KW-0472">Membrane</keyword>
<dbReference type="EMBL" id="BOPG01000011">
    <property type="protein sequence ID" value="GIJ54148.1"/>
    <property type="molecule type" value="Genomic_DNA"/>
</dbReference>
<keyword evidence="8" id="KW-1185">Reference proteome</keyword>
<feature type="transmembrane region" description="Helical" evidence="6">
    <location>
        <begin position="75"/>
        <end position="94"/>
    </location>
</feature>
<reference evidence="7" key="1">
    <citation type="submission" date="2021-01" db="EMBL/GenBank/DDBJ databases">
        <title>Whole genome shotgun sequence of Virgisporangium aurantiacum NBRC 16421.</title>
        <authorList>
            <person name="Komaki H."/>
            <person name="Tamura T."/>
        </authorList>
    </citation>
    <scope>NUCLEOTIDE SEQUENCE</scope>
    <source>
        <strain evidence="7">NBRC 16421</strain>
    </source>
</reference>
<feature type="transmembrane region" description="Helical" evidence="6">
    <location>
        <begin position="42"/>
        <end position="63"/>
    </location>
</feature>
<evidence type="ECO:0000313" key="7">
    <source>
        <dbReference type="EMBL" id="GIJ54148.1"/>
    </source>
</evidence>
<dbReference type="PANTHER" id="PTHR31632:SF2">
    <property type="entry name" value="PLASMA MEMBRANE IRON PERMEASE"/>
    <property type="match status" value="1"/>
</dbReference>
<proteinExistence type="inferred from homology"/>
<dbReference type="Pfam" id="PF03239">
    <property type="entry name" value="FTR1"/>
    <property type="match status" value="1"/>
</dbReference>
<feature type="transmembrane region" description="Helical" evidence="6">
    <location>
        <begin position="246"/>
        <end position="266"/>
    </location>
</feature>
<feature type="transmembrane region" description="Helical" evidence="6">
    <location>
        <begin position="150"/>
        <end position="171"/>
    </location>
</feature>
<evidence type="ECO:0000256" key="5">
    <source>
        <dbReference type="ARBA" id="ARBA00023136"/>
    </source>
</evidence>
<evidence type="ECO:0000256" key="6">
    <source>
        <dbReference type="SAM" id="Phobius"/>
    </source>
</evidence>
<sequence length="278" mass="29185">MGTVFFASFLIGLRDGLEAALVISILVAFLSQAERRDRLRQVWFGVAAAVLVSAAVGVLLTSVAAQLGSGVRMELFEGVTSLVAVTLVTWMIFWMRRTARTLKGELAGRLETALAMGGLAVATMAFFAVVREGVEMVLLVFAAAEGASDSAAPLVGMITGVAVAVAVGWAVTTAAVRVNLGRFFTWTGALLILVAAGILKYGVHGLQSAGVLPGGNQDAFDLSTTVDPTSWYATVLAGTVNLTPRASVLEIVAWLGYAVLMLAQFFRPSPVLARADRH</sequence>
<accession>A0A8J4DY73</accession>
<feature type="transmembrane region" description="Helical" evidence="6">
    <location>
        <begin position="6"/>
        <end position="30"/>
    </location>
</feature>
<keyword evidence="4 6" id="KW-1133">Transmembrane helix</keyword>
<evidence type="ECO:0000256" key="2">
    <source>
        <dbReference type="ARBA" id="ARBA00008333"/>
    </source>
</evidence>
<dbReference type="GO" id="GO:0015093">
    <property type="term" value="F:ferrous iron transmembrane transporter activity"/>
    <property type="evidence" value="ECO:0007669"/>
    <property type="project" value="TreeGrafter"/>
</dbReference>
<evidence type="ECO:0000256" key="1">
    <source>
        <dbReference type="ARBA" id="ARBA00004141"/>
    </source>
</evidence>
<feature type="transmembrane region" description="Helical" evidence="6">
    <location>
        <begin position="183"/>
        <end position="203"/>
    </location>
</feature>
<protein>
    <submittedName>
        <fullName evidence="7">Iron transporter</fullName>
    </submittedName>
</protein>
<gene>
    <name evidence="7" type="ORF">Vau01_016640</name>
</gene>
<dbReference type="GO" id="GO:0033573">
    <property type="term" value="C:high-affinity iron permease complex"/>
    <property type="evidence" value="ECO:0007669"/>
    <property type="project" value="InterPro"/>
</dbReference>
<evidence type="ECO:0000256" key="3">
    <source>
        <dbReference type="ARBA" id="ARBA00022692"/>
    </source>
</evidence>
<dbReference type="AlphaFoldDB" id="A0A8J4DY73"/>
<comment type="caution">
    <text evidence="7">The sequence shown here is derived from an EMBL/GenBank/DDBJ whole genome shotgun (WGS) entry which is preliminary data.</text>
</comment>
<dbReference type="PANTHER" id="PTHR31632">
    <property type="entry name" value="IRON TRANSPORTER FTH1"/>
    <property type="match status" value="1"/>
</dbReference>
<feature type="transmembrane region" description="Helical" evidence="6">
    <location>
        <begin position="106"/>
        <end position="130"/>
    </location>
</feature>
<evidence type="ECO:0000313" key="8">
    <source>
        <dbReference type="Proteomes" id="UP000612585"/>
    </source>
</evidence>
<comment type="subcellular location">
    <subcellularLocation>
        <location evidence="1">Membrane</location>
        <topology evidence="1">Multi-pass membrane protein</topology>
    </subcellularLocation>
</comment>
<comment type="similarity">
    <text evidence="2">Belongs to the oxidase-dependent Fe transporter (OFeT) (TC 9.A.10.1) family.</text>
</comment>
<evidence type="ECO:0000256" key="4">
    <source>
        <dbReference type="ARBA" id="ARBA00022989"/>
    </source>
</evidence>
<dbReference type="RefSeq" id="WP_203988878.1">
    <property type="nucleotide sequence ID" value="NZ_BOPG01000011.1"/>
</dbReference>